<dbReference type="Proteomes" id="UP000522688">
    <property type="component" value="Unassembled WGS sequence"/>
</dbReference>
<comment type="caution">
    <text evidence="2">The sequence shown here is derived from an EMBL/GenBank/DDBJ whole genome shotgun (WGS) entry which is preliminary data.</text>
</comment>
<dbReference type="Proteomes" id="UP000321154">
    <property type="component" value="Unassembled WGS sequence"/>
</dbReference>
<evidence type="ECO:0000313" key="1">
    <source>
        <dbReference type="EMBL" id="GEK84189.1"/>
    </source>
</evidence>
<evidence type="ECO:0000313" key="3">
    <source>
        <dbReference type="Proteomes" id="UP000321154"/>
    </source>
</evidence>
<protein>
    <submittedName>
        <fullName evidence="2">Uncharacterized protein</fullName>
    </submittedName>
</protein>
<reference evidence="2 4" key="2">
    <citation type="submission" date="2020-07" db="EMBL/GenBank/DDBJ databases">
        <title>Sequencing the genomes of 1000 actinobacteria strains.</title>
        <authorList>
            <person name="Klenk H.-P."/>
        </authorList>
    </citation>
    <scope>NUCLEOTIDE SEQUENCE [LARGE SCALE GENOMIC DNA]</scope>
    <source>
        <strain evidence="2 4">DSM 10309</strain>
    </source>
</reference>
<dbReference type="EMBL" id="BJUV01000029">
    <property type="protein sequence ID" value="GEK84189.1"/>
    <property type="molecule type" value="Genomic_DNA"/>
</dbReference>
<dbReference type="EMBL" id="JACGWW010000002">
    <property type="protein sequence ID" value="MBA8813572.1"/>
    <property type="molecule type" value="Genomic_DNA"/>
</dbReference>
<dbReference type="OrthoDB" id="5023825at2"/>
<dbReference type="AlphaFoldDB" id="A0A7W3JIM7"/>
<reference evidence="1 3" key="1">
    <citation type="submission" date="2019-07" db="EMBL/GenBank/DDBJ databases">
        <title>Whole genome shotgun sequence of Frigoribacterium faeni NBRC 103066.</title>
        <authorList>
            <person name="Hosoyama A."/>
            <person name="Uohara A."/>
            <person name="Ohji S."/>
            <person name="Ichikawa N."/>
        </authorList>
    </citation>
    <scope>NUCLEOTIDE SEQUENCE [LARGE SCALE GENOMIC DNA]</scope>
    <source>
        <strain evidence="1 3">NBRC 103066</strain>
    </source>
</reference>
<accession>A0A7W3JIM7</accession>
<evidence type="ECO:0000313" key="4">
    <source>
        <dbReference type="Proteomes" id="UP000522688"/>
    </source>
</evidence>
<proteinExistence type="predicted"/>
<gene>
    <name evidence="2" type="ORF">FB463_001821</name>
    <name evidence="1" type="ORF">FFA01_24980</name>
</gene>
<keyword evidence="3" id="KW-1185">Reference proteome</keyword>
<dbReference type="RefSeq" id="WP_146856523.1">
    <property type="nucleotide sequence ID" value="NZ_BAAAHR010000008.1"/>
</dbReference>
<name>A0A7W3JIM7_9MICO</name>
<evidence type="ECO:0000313" key="2">
    <source>
        <dbReference type="EMBL" id="MBA8813572.1"/>
    </source>
</evidence>
<organism evidence="2 4">
    <name type="scientific">Frigoribacterium faeni</name>
    <dbReference type="NCBI Taxonomy" id="145483"/>
    <lineage>
        <taxon>Bacteria</taxon>
        <taxon>Bacillati</taxon>
        <taxon>Actinomycetota</taxon>
        <taxon>Actinomycetes</taxon>
        <taxon>Micrococcales</taxon>
        <taxon>Microbacteriaceae</taxon>
        <taxon>Frigoribacterium</taxon>
    </lineage>
</organism>
<sequence>MNANGAKDAVVTIVDDTSDALGGEWDVYSGPAVEGCTMSDGSDGASYSYITTLRPGGSDPEADVAAVDGLWRDRGLTTERYESGGDDPILGVRGDEEAAGSLDFLADARMYSVSGLSACVEGDAAQLQNDGE</sequence>